<dbReference type="PANTHER" id="PTHR47791:SF3">
    <property type="entry name" value="MEIOTICALLY UP-REGULATED GENE 191 PROTEIN"/>
    <property type="match status" value="1"/>
</dbReference>
<protein>
    <submittedName>
        <fullName evidence="2">Six-hairpin glycosidase-like protein</fullName>
    </submittedName>
</protein>
<dbReference type="GO" id="GO:0005975">
    <property type="term" value="P:carbohydrate metabolic process"/>
    <property type="evidence" value="ECO:0007669"/>
    <property type="project" value="InterPro"/>
</dbReference>
<feature type="chain" id="PRO_5041358573" evidence="1">
    <location>
        <begin position="17"/>
        <end position="441"/>
    </location>
</feature>
<dbReference type="Proteomes" id="UP001164286">
    <property type="component" value="Unassembled WGS sequence"/>
</dbReference>
<dbReference type="RefSeq" id="XP_052943044.1">
    <property type="nucleotide sequence ID" value="XM_053090504.1"/>
</dbReference>
<name>A0AA38LQH4_9TREE</name>
<dbReference type="InterPro" id="IPR053169">
    <property type="entry name" value="MUG_Protein"/>
</dbReference>
<comment type="caution">
    <text evidence="2">The sequence shown here is derived from an EMBL/GenBank/DDBJ whole genome shotgun (WGS) entry which is preliminary data.</text>
</comment>
<evidence type="ECO:0000313" key="2">
    <source>
        <dbReference type="EMBL" id="KAI9633267.1"/>
    </source>
</evidence>
<dbReference type="GO" id="GO:0016798">
    <property type="term" value="F:hydrolase activity, acting on glycosyl bonds"/>
    <property type="evidence" value="ECO:0007669"/>
    <property type="project" value="UniProtKB-KW"/>
</dbReference>
<accession>A0AA38LQH4</accession>
<dbReference type="AlphaFoldDB" id="A0AA38LQH4"/>
<reference evidence="2" key="1">
    <citation type="journal article" date="2022" name="G3 (Bethesda)">
        <title>High quality genome of the basidiomycete yeast Dioszegia hungarica PDD-24b-2 isolated from cloud water.</title>
        <authorList>
            <person name="Jarrige D."/>
            <person name="Haridas S."/>
            <person name="Bleykasten-Grosshans C."/>
            <person name="Joly M."/>
            <person name="Nadalig T."/>
            <person name="Sancelme M."/>
            <person name="Vuilleumier S."/>
            <person name="Grigoriev I.V."/>
            <person name="Amato P."/>
            <person name="Bringel F."/>
        </authorList>
    </citation>
    <scope>NUCLEOTIDE SEQUENCE</scope>
    <source>
        <strain evidence="2">PDD-24b-2</strain>
    </source>
</reference>
<dbReference type="Gene3D" id="1.50.10.20">
    <property type="match status" value="1"/>
</dbReference>
<proteinExistence type="predicted"/>
<gene>
    <name evidence="2" type="ORF">MKK02DRAFT_39245</name>
</gene>
<sequence length="441" mass="47558">MIPLLALFALLPLLHAASCSAPRAVCNPLLPPGYLSPTFTSSRAQLDSYAQKSIDSLLARTDHKNGYFKDGGGFWTAQNGWTAVADYDRLRGSKVLAARVSAAQDLLVKTSTTGVPLVNEFNDDAGWAALANLRAYEAYGEKKYMDRAKVVWEYLTTQIVTEQVLNDGYLKSVKNPDNKISRTCNGKSMLGGVYWVNGGTAHPDQAKDAGVNAVSTGLFALLSAELCGITKDKAKYCSKGYRSAQWLDDHVVGPDGLLWDGVHGTTCKITDWKFTYNAALYIGAYATLGSLTSNATALLLAERTAKESLKTTQWNSPNGIIKEGAGDVKGSDDGIGFKSVLVRALYRSYPYFKDAGLKAAIVEYVNIQYYGLTQLDADSKTQPVEYGRNWAGPAYQGSTAHAQLAALDVLNAITLNPKSAFLKAEAKGMTVIKTQPRVGGC</sequence>
<keyword evidence="3" id="KW-1185">Reference proteome</keyword>
<evidence type="ECO:0000256" key="1">
    <source>
        <dbReference type="SAM" id="SignalP"/>
    </source>
</evidence>
<dbReference type="InterPro" id="IPR005198">
    <property type="entry name" value="Glyco_hydro_76"/>
</dbReference>
<dbReference type="Pfam" id="PF03663">
    <property type="entry name" value="Glyco_hydro_76"/>
    <property type="match status" value="1"/>
</dbReference>
<dbReference type="EMBL" id="JAKWFO010000011">
    <property type="protein sequence ID" value="KAI9633267.1"/>
    <property type="molecule type" value="Genomic_DNA"/>
</dbReference>
<keyword evidence="1" id="KW-0732">Signal</keyword>
<dbReference type="InterPro" id="IPR008928">
    <property type="entry name" value="6-hairpin_glycosidase_sf"/>
</dbReference>
<dbReference type="PANTHER" id="PTHR47791">
    <property type="entry name" value="MEIOTICALLY UP-REGULATED GENE 191 PROTEIN"/>
    <property type="match status" value="1"/>
</dbReference>
<evidence type="ECO:0000313" key="3">
    <source>
        <dbReference type="Proteomes" id="UP001164286"/>
    </source>
</evidence>
<keyword evidence="2" id="KW-0326">Glycosidase</keyword>
<dbReference type="GeneID" id="77729709"/>
<organism evidence="2 3">
    <name type="scientific">Dioszegia hungarica</name>
    <dbReference type="NCBI Taxonomy" id="4972"/>
    <lineage>
        <taxon>Eukaryota</taxon>
        <taxon>Fungi</taxon>
        <taxon>Dikarya</taxon>
        <taxon>Basidiomycota</taxon>
        <taxon>Agaricomycotina</taxon>
        <taxon>Tremellomycetes</taxon>
        <taxon>Tremellales</taxon>
        <taxon>Bulleribasidiaceae</taxon>
        <taxon>Dioszegia</taxon>
    </lineage>
</organism>
<dbReference type="SUPFAM" id="SSF48208">
    <property type="entry name" value="Six-hairpin glycosidases"/>
    <property type="match status" value="1"/>
</dbReference>
<keyword evidence="2" id="KW-0378">Hydrolase</keyword>
<feature type="signal peptide" evidence="1">
    <location>
        <begin position="1"/>
        <end position="16"/>
    </location>
</feature>